<dbReference type="AlphaFoldDB" id="A0A086TJM4"/>
<evidence type="ECO:0000256" key="1">
    <source>
        <dbReference type="SAM" id="MobiDB-lite"/>
    </source>
</evidence>
<proteinExistence type="predicted"/>
<feature type="region of interest" description="Disordered" evidence="1">
    <location>
        <begin position="645"/>
        <end position="677"/>
    </location>
</feature>
<evidence type="ECO:0000313" key="3">
    <source>
        <dbReference type="EMBL" id="KFH62151.1"/>
    </source>
</evidence>
<name>A0A086TJM4_9FUNG</name>
<sequence>MDKHLHVERSDFSASSISKFSVVHINQRLESKAPLIFKILQGLTKKKGSTDNRQRFLAVPTIGSILAFTQSNRARYLQLTMGLYLYSAGCTRKVIDTLHGAGLCVSFPTINRLLENLTEHALKNVKLVAKQDPWLLVYDNVNFFKRKYDQRIGNADDFENGTTATMIIGKNLSPGSVHQIRDSYSRLCSTDFMMDEAEVDHLRHVSRFHIIEELKKNLEGYSHCSTPTPELHRLPAERTKTFPLPSMKIDESSLEGNKMVLETVIQEVLGLEEGWFNAGKLVVVAGDLATVRKLRGLKDLRLDEHSPYHRLDWATPVTQLFHIQMLLAKIIVHNYRGSASEQGSLEQLATMLGRRKRIFTDNPEFHAMDELLRHVFTATVLRLWEVSMEAKEMQNLDIYSDNVAFSNHVNEKVMEIVDQNINVPNIESTSSRNATLFLRDMILYMELSSAIKIGDIGRIEKTVKRLAVIFHAGSTPLYAYELMHFLCCIKHVWDEQTKVAVLSSMLVNTSGGQYGWKPTDLYQEHHNRSIKHVYYGRRGDTPFDMLRERVSMNIETFDGVKEQMEKQFQAPSNKRKHAAVSAETDIHDILGILRENNILGRDFNPCAQKNEGVAAAKDLFLAGTSALQDKKRMRAFINKHIYGNQGFGDEPEDTAQESNPIETARDWQLEEDLSEGK</sequence>
<keyword evidence="4" id="KW-1185">Reference proteome</keyword>
<dbReference type="Proteomes" id="UP000243308">
    <property type="component" value="Unassembled WGS sequence"/>
</dbReference>
<dbReference type="EMBL" id="KN042433">
    <property type="protein sequence ID" value="KFH62151.1"/>
    <property type="molecule type" value="Genomic_DNA"/>
</dbReference>
<feature type="domain" description="DUF6589" evidence="2">
    <location>
        <begin position="187"/>
        <end position="577"/>
    </location>
</feature>
<evidence type="ECO:0000259" key="2">
    <source>
        <dbReference type="Pfam" id="PF20231"/>
    </source>
</evidence>
<gene>
    <name evidence="3" type="ORF">MVEG_11790</name>
</gene>
<evidence type="ECO:0000313" key="4">
    <source>
        <dbReference type="Proteomes" id="UP000243308"/>
    </source>
</evidence>
<organism evidence="3 4">
    <name type="scientific">Podila verticillata NRRL 6337</name>
    <dbReference type="NCBI Taxonomy" id="1069443"/>
    <lineage>
        <taxon>Eukaryota</taxon>
        <taxon>Fungi</taxon>
        <taxon>Fungi incertae sedis</taxon>
        <taxon>Mucoromycota</taxon>
        <taxon>Mortierellomycotina</taxon>
        <taxon>Mortierellomycetes</taxon>
        <taxon>Mortierellales</taxon>
        <taxon>Mortierellaceae</taxon>
        <taxon>Podila</taxon>
    </lineage>
</organism>
<protein>
    <recommendedName>
        <fullName evidence="2">DUF6589 domain-containing protein</fullName>
    </recommendedName>
</protein>
<dbReference type="Pfam" id="PF20231">
    <property type="entry name" value="DUF6589"/>
    <property type="match status" value="1"/>
</dbReference>
<dbReference type="OrthoDB" id="4743193at2759"/>
<feature type="compositionally biased region" description="Basic and acidic residues" evidence="1">
    <location>
        <begin position="663"/>
        <end position="677"/>
    </location>
</feature>
<dbReference type="InterPro" id="IPR046496">
    <property type="entry name" value="DUF6589"/>
</dbReference>
<reference evidence="3 4" key="1">
    <citation type="submission" date="2011-02" db="EMBL/GenBank/DDBJ databases">
        <title>The Genome Sequence of Mortierella verticillata NRRL 6337.</title>
        <authorList>
            <consortium name="The Broad Institute Genome Sequencing Platform"/>
            <person name="Russ C."/>
            <person name="Cuomo C."/>
            <person name="Burger G."/>
            <person name="Gray M.W."/>
            <person name="Holland P.W.H."/>
            <person name="King N."/>
            <person name="Lang F.B.F."/>
            <person name="Roger A.J."/>
            <person name="Ruiz-Trillo I."/>
            <person name="Young S.K."/>
            <person name="Zeng Q."/>
            <person name="Gargeya S."/>
            <person name="Alvarado L."/>
            <person name="Berlin A."/>
            <person name="Chapman S.B."/>
            <person name="Chen Z."/>
            <person name="Freedman E."/>
            <person name="Gellesch M."/>
            <person name="Goldberg J."/>
            <person name="Griggs A."/>
            <person name="Gujja S."/>
            <person name="Heilman E."/>
            <person name="Heiman D."/>
            <person name="Howarth C."/>
            <person name="Mehta T."/>
            <person name="Neiman D."/>
            <person name="Pearson M."/>
            <person name="Roberts A."/>
            <person name="Saif S."/>
            <person name="Shea T."/>
            <person name="Shenoy N."/>
            <person name="Sisk P."/>
            <person name="Stolte C."/>
            <person name="Sykes S."/>
            <person name="White J."/>
            <person name="Yandava C."/>
            <person name="Haas B."/>
            <person name="Nusbaum C."/>
            <person name="Birren B."/>
        </authorList>
    </citation>
    <scope>NUCLEOTIDE SEQUENCE [LARGE SCALE GENOMIC DNA]</scope>
    <source>
        <strain evidence="3 4">NRRL 6337</strain>
    </source>
</reference>
<accession>A0A086TJM4</accession>